<keyword evidence="7" id="KW-1185">Reference proteome</keyword>
<keyword evidence="2" id="KW-0238">DNA-binding</keyword>
<evidence type="ECO:0000256" key="4">
    <source>
        <dbReference type="SAM" id="MobiDB-lite"/>
    </source>
</evidence>
<dbReference type="Gene3D" id="1.10.260.40">
    <property type="entry name" value="lambda repressor-like DNA-binding domains"/>
    <property type="match status" value="1"/>
</dbReference>
<feature type="compositionally biased region" description="Basic and acidic residues" evidence="4">
    <location>
        <begin position="362"/>
        <end position="374"/>
    </location>
</feature>
<proteinExistence type="predicted"/>
<dbReference type="EMBL" id="CP043960">
    <property type="protein sequence ID" value="QER90372.1"/>
    <property type="molecule type" value="Genomic_DNA"/>
</dbReference>
<feature type="region of interest" description="Disordered" evidence="4">
    <location>
        <begin position="101"/>
        <end position="175"/>
    </location>
</feature>
<evidence type="ECO:0000259" key="5">
    <source>
        <dbReference type="PROSITE" id="PS50943"/>
    </source>
</evidence>
<organism evidence="6 7">
    <name type="scientific">Streptomyces tendae</name>
    <dbReference type="NCBI Taxonomy" id="1932"/>
    <lineage>
        <taxon>Bacteria</taxon>
        <taxon>Bacillati</taxon>
        <taxon>Actinomycetota</taxon>
        <taxon>Actinomycetes</taxon>
        <taxon>Kitasatosporales</taxon>
        <taxon>Streptomycetaceae</taxon>
        <taxon>Streptomyces</taxon>
    </lineage>
</organism>
<feature type="domain" description="HTH cro/C1-type" evidence="5">
    <location>
        <begin position="25"/>
        <end position="77"/>
    </location>
</feature>
<keyword evidence="1" id="KW-0805">Transcription regulation</keyword>
<feature type="region of interest" description="Disordered" evidence="4">
    <location>
        <begin position="357"/>
        <end position="387"/>
    </location>
</feature>
<evidence type="ECO:0000313" key="7">
    <source>
        <dbReference type="Proteomes" id="UP000324308"/>
    </source>
</evidence>
<dbReference type="PROSITE" id="PS50943">
    <property type="entry name" value="HTH_CROC1"/>
    <property type="match status" value="1"/>
</dbReference>
<dbReference type="NCBIfam" id="NF047542">
    <property type="entry name" value="telomere_Tap"/>
    <property type="match status" value="1"/>
</dbReference>
<sequence>MSELFDAVDALLASRAVLPPPAERKRLRTAHGLTIDEVATALKVRRATVSGWENGKTEPRPPERDAYARLLDKLAELYPTDATAAPVQDAVVTPTFPAAPAPAETRTLSTGAASEAAARTATENLQTPAPVAAAPAAATRPARTTRASSTSRRPGGRKATPAGTPAGGTDPRFENGPLAVVDVEDGRVLAYCTGGLVLDVPAKSIPALVDWTLREAKLGQPKLAGPGKDADPLIVLTGAALERYGLPVTLTEEERLAGRLPEGHKVIKQLARAEWKLTKRGFGPWARIYRPATGSERACVQLCIPSWNALDIRHWGEAGQLPPAELARVLGVYASRVMTPRGSTAVTGLELMTALHPPTRASEPDADGKRHSEHNPGSLGKEPVDPAPCEAPDGHPVLKNMPRFHVRGPAEKLFEEAYDWARPMTDAECTLRHLVGIDVNMAFAAGANGLNVGLGEATHVKAPAFDAKLPGSWLVDLSHVDLSHVKVGKGWVELDGSLLPSPFTPKGECPEGPAWYATPTVAYAVELGYEVRPLEAWVRYDSGRYLDGWYQRLRDAYLATMADLGVDADLTPADFLAAMDGYKDHDPDLAIVVSAIKATVKGGLGKLRERPRGEGWKPGQPWRALSRPTWRPDIRAAVISRTRINLHRKIVKHAAFTGQYPVAILSDCVVYASSGPSPLDFLPYRDGKPLPGGFKLGINPGLVKHEGTQSVLWGEEVRERFNAPDLNLARYIKDGTVTDIDNGE</sequence>
<dbReference type="PANTHER" id="PTHR36511">
    <property type="entry name" value="MERR FAMILY BACTERIAL REGULATORY PROTEIN"/>
    <property type="match status" value="1"/>
</dbReference>
<dbReference type="Pfam" id="PF01381">
    <property type="entry name" value="HTH_3"/>
    <property type="match status" value="1"/>
</dbReference>
<keyword evidence="6" id="KW-0614">Plasmid</keyword>
<dbReference type="RefSeq" id="WP_150157647.1">
    <property type="nucleotide sequence ID" value="NZ_CP043960.1"/>
</dbReference>
<protein>
    <submittedName>
        <fullName evidence="6">Helix-turn-helix transcriptional regulator</fullName>
    </submittedName>
</protein>
<geneLocation type="plasmid" evidence="6 7">
    <name>unnamed1</name>
</geneLocation>
<dbReference type="InterPro" id="IPR052359">
    <property type="entry name" value="HTH-type_reg/antitoxin"/>
</dbReference>
<feature type="compositionally biased region" description="Low complexity" evidence="4">
    <location>
        <begin position="101"/>
        <end position="153"/>
    </location>
</feature>
<evidence type="ECO:0000313" key="6">
    <source>
        <dbReference type="EMBL" id="QER90372.1"/>
    </source>
</evidence>
<name>A0ABX6A1V6_STRTE</name>
<dbReference type="SMART" id="SM00530">
    <property type="entry name" value="HTH_XRE"/>
    <property type="match status" value="1"/>
</dbReference>
<reference evidence="6 7" key="1">
    <citation type="submission" date="2019-09" db="EMBL/GenBank/DDBJ databases">
        <title>Draft genome sequence of the Ebosin-producing strain Streptomyces sp. 139.</title>
        <authorList>
            <person name="Ai L."/>
            <person name="Geng M."/>
            <person name="Ma M."/>
            <person name="Bai L."/>
        </authorList>
    </citation>
    <scope>NUCLEOTIDE SEQUENCE [LARGE SCALE GENOMIC DNA]</scope>
    <source>
        <strain evidence="6 7">139</strain>
        <plasmid evidence="6 7">unnamed1</plasmid>
    </source>
</reference>
<keyword evidence="3" id="KW-0804">Transcription</keyword>
<accession>A0ABX6A1V6</accession>
<evidence type="ECO:0000256" key="2">
    <source>
        <dbReference type="ARBA" id="ARBA00023125"/>
    </source>
</evidence>
<dbReference type="CDD" id="cd00093">
    <property type="entry name" value="HTH_XRE"/>
    <property type="match status" value="1"/>
</dbReference>
<dbReference type="SUPFAM" id="SSF47413">
    <property type="entry name" value="lambda repressor-like DNA-binding domains"/>
    <property type="match status" value="1"/>
</dbReference>
<evidence type="ECO:0000256" key="1">
    <source>
        <dbReference type="ARBA" id="ARBA00023015"/>
    </source>
</evidence>
<gene>
    <name evidence="6" type="ORF">F3L20_32235</name>
</gene>
<dbReference type="InterPro" id="IPR010982">
    <property type="entry name" value="Lambda_DNA-bd_dom_sf"/>
</dbReference>
<dbReference type="Proteomes" id="UP000324308">
    <property type="component" value="Plasmid unnamed1"/>
</dbReference>
<dbReference type="InterPro" id="IPR001387">
    <property type="entry name" value="Cro/C1-type_HTH"/>
</dbReference>
<evidence type="ECO:0000256" key="3">
    <source>
        <dbReference type="ARBA" id="ARBA00023163"/>
    </source>
</evidence>
<dbReference type="PANTHER" id="PTHR36511:SF3">
    <property type="entry name" value="ANTITOXIN HIGA-2"/>
    <property type="match status" value="1"/>
</dbReference>